<feature type="domain" description="von Hippel-Lindau disease tumour suppressor beta" evidence="3">
    <location>
        <begin position="165"/>
        <end position="210"/>
    </location>
</feature>
<keyword evidence="2" id="KW-0812">Transmembrane</keyword>
<evidence type="ECO:0000313" key="5">
    <source>
        <dbReference type="Proteomes" id="UP000253958"/>
    </source>
</evidence>
<dbReference type="Proteomes" id="UP000253958">
    <property type="component" value="Chromosome"/>
</dbReference>
<dbReference type="SUPFAM" id="SSF49468">
    <property type="entry name" value="VHL"/>
    <property type="match status" value="1"/>
</dbReference>
<dbReference type="Gene3D" id="2.60.40.780">
    <property type="entry name" value="von Hippel-Lindau disease tumour suppressor, beta domain"/>
    <property type="match status" value="1"/>
</dbReference>
<feature type="region of interest" description="Disordered" evidence="1">
    <location>
        <begin position="1"/>
        <end position="26"/>
    </location>
</feature>
<feature type="region of interest" description="Disordered" evidence="1">
    <location>
        <begin position="77"/>
        <end position="156"/>
    </location>
</feature>
<organism evidence="4 5">
    <name type="scientific">Micromonospora aurantiaca</name>
    <name type="common">nom. illeg.</name>
    <dbReference type="NCBI Taxonomy" id="47850"/>
    <lineage>
        <taxon>Bacteria</taxon>
        <taxon>Bacillati</taxon>
        <taxon>Actinomycetota</taxon>
        <taxon>Actinomycetes</taxon>
        <taxon>Micromonosporales</taxon>
        <taxon>Micromonosporaceae</taxon>
        <taxon>Micromonospora</taxon>
    </lineage>
</organism>
<accession>A0A6N3JXU5</accession>
<sequence length="231" mass="24727">MTDSPHPLTPPSVRPHSRSAPTAGGEIWLRDPSPTLLAAIAIGLVVVVLASIVSVFATPRRPDLPPPLEGQAILASPTRAGSVTETPAESYAPPSVSFSSRAVAPSRTAAPTRRPTPSSRPTSPKPSIPRSKPPVVGPGELAPLPASRESRLRSHGGGPSTFIDFVNSHGSTVVVHWINYDGRRQQYAVLRPGQSYRQQTYVGHPWVVADERGRGLVCFEPDRQTLRAVIR</sequence>
<dbReference type="EMBL" id="CP031263">
    <property type="protein sequence ID" value="AXH90247.1"/>
    <property type="molecule type" value="Genomic_DNA"/>
</dbReference>
<dbReference type="RefSeq" id="WP_013283638.1">
    <property type="nucleotide sequence ID" value="NZ_CBDRIO010000017.1"/>
</dbReference>
<keyword evidence="2" id="KW-0472">Membrane</keyword>
<dbReference type="InterPro" id="IPR024053">
    <property type="entry name" value="VHL_beta_dom"/>
</dbReference>
<dbReference type="InterPro" id="IPR036208">
    <property type="entry name" value="VHL_sf"/>
</dbReference>
<feature type="compositionally biased region" description="Low complexity" evidence="1">
    <location>
        <begin position="99"/>
        <end position="122"/>
    </location>
</feature>
<reference evidence="4 5" key="1">
    <citation type="submission" date="2018-07" db="EMBL/GenBank/DDBJ databases">
        <authorList>
            <person name="Ye Y."/>
        </authorList>
    </citation>
    <scope>NUCLEOTIDE SEQUENCE [LARGE SCALE GENOMIC DNA]</scope>
    <source>
        <strain evidence="5">H14(2018)</strain>
    </source>
</reference>
<gene>
    <name evidence="4" type="ORF">DVH21_10070</name>
</gene>
<keyword evidence="2" id="KW-1133">Transmembrane helix</keyword>
<feature type="compositionally biased region" description="Pro residues" evidence="1">
    <location>
        <begin position="123"/>
        <end position="136"/>
    </location>
</feature>
<reference evidence="4 5" key="2">
    <citation type="submission" date="2018-08" db="EMBL/GenBank/DDBJ databases">
        <title>Streptomyces kandeliansis sp. nov., an endophytic bacterium isolated from mangrove plant.</title>
        <authorList>
            <person name="Wang R."/>
        </authorList>
    </citation>
    <scope>NUCLEOTIDE SEQUENCE [LARGE SCALE GENOMIC DNA]</scope>
    <source>
        <strain evidence="5">H14(2018)</strain>
    </source>
</reference>
<evidence type="ECO:0000256" key="1">
    <source>
        <dbReference type="SAM" id="MobiDB-lite"/>
    </source>
</evidence>
<feature type="transmembrane region" description="Helical" evidence="2">
    <location>
        <begin position="36"/>
        <end position="57"/>
    </location>
</feature>
<proteinExistence type="predicted"/>
<dbReference type="OMA" id="PADHERD"/>
<dbReference type="AlphaFoldDB" id="A0A6N3JXU5"/>
<evidence type="ECO:0000256" key="2">
    <source>
        <dbReference type="SAM" id="Phobius"/>
    </source>
</evidence>
<name>A0A6N3JXU5_9ACTN</name>
<protein>
    <recommendedName>
        <fullName evidence="3">von Hippel-Lindau disease tumour suppressor beta domain-containing protein</fullName>
    </recommendedName>
</protein>
<evidence type="ECO:0000259" key="3">
    <source>
        <dbReference type="Pfam" id="PF01847"/>
    </source>
</evidence>
<dbReference type="Pfam" id="PF01847">
    <property type="entry name" value="VHL"/>
    <property type="match status" value="1"/>
</dbReference>
<dbReference type="InterPro" id="IPR037140">
    <property type="entry name" value="VHL_beta_dom_sf"/>
</dbReference>
<evidence type="ECO:0000313" key="4">
    <source>
        <dbReference type="EMBL" id="AXH90247.1"/>
    </source>
</evidence>